<dbReference type="AlphaFoldDB" id="A0A2J6WGI6"/>
<dbReference type="RefSeq" id="WP_424604961.1">
    <property type="nucleotide sequence ID" value="NZ_JBNAVA010000002.1"/>
</dbReference>
<feature type="active site" description="Proton acceptor" evidence="2">
    <location>
        <position position="186"/>
    </location>
</feature>
<name>A0A2J6WGI6_9BACT</name>
<dbReference type="GO" id="GO:0008483">
    <property type="term" value="F:transaminase activity"/>
    <property type="evidence" value="ECO:0007669"/>
    <property type="project" value="TreeGrafter"/>
</dbReference>
<gene>
    <name evidence="5" type="ORF">C0187_06840</name>
</gene>
<dbReference type="GO" id="GO:0000271">
    <property type="term" value="P:polysaccharide biosynthetic process"/>
    <property type="evidence" value="ECO:0007669"/>
    <property type="project" value="TreeGrafter"/>
</dbReference>
<comment type="similarity">
    <text evidence="1 4">Belongs to the DegT/DnrJ/EryC1 family.</text>
</comment>
<evidence type="ECO:0000313" key="6">
    <source>
        <dbReference type="Proteomes" id="UP000242881"/>
    </source>
</evidence>
<evidence type="ECO:0000256" key="4">
    <source>
        <dbReference type="RuleBase" id="RU004508"/>
    </source>
</evidence>
<dbReference type="InterPro" id="IPR000653">
    <property type="entry name" value="DegT/StrS_aminotransferase"/>
</dbReference>
<keyword evidence="3 4" id="KW-0663">Pyridoxal phosphate</keyword>
<dbReference type="SUPFAM" id="SSF53383">
    <property type="entry name" value="PLP-dependent transferases"/>
    <property type="match status" value="1"/>
</dbReference>
<evidence type="ECO:0000256" key="1">
    <source>
        <dbReference type="ARBA" id="ARBA00037999"/>
    </source>
</evidence>
<dbReference type="PANTHER" id="PTHR30244:SF34">
    <property type="entry name" value="DTDP-4-AMINO-4,6-DIDEOXYGALACTOSE TRANSAMINASE"/>
    <property type="match status" value="1"/>
</dbReference>
<accession>A0A2J6WGI6</accession>
<feature type="modified residue" description="N6-(pyridoxal phosphate)lysine" evidence="3">
    <location>
        <position position="186"/>
    </location>
</feature>
<dbReference type="InterPro" id="IPR015424">
    <property type="entry name" value="PyrdxlP-dep_Trfase"/>
</dbReference>
<dbReference type="PIRSF" id="PIRSF000390">
    <property type="entry name" value="PLP_StrS"/>
    <property type="match status" value="1"/>
</dbReference>
<dbReference type="CDD" id="cd00616">
    <property type="entry name" value="AHBA_syn"/>
    <property type="match status" value="1"/>
</dbReference>
<dbReference type="Pfam" id="PF01041">
    <property type="entry name" value="DegT_DnrJ_EryC1"/>
    <property type="match status" value="1"/>
</dbReference>
<dbReference type="Gene3D" id="3.40.640.10">
    <property type="entry name" value="Type I PLP-dependent aspartate aminotransferase-like (Major domain)"/>
    <property type="match status" value="1"/>
</dbReference>
<evidence type="ECO:0000256" key="2">
    <source>
        <dbReference type="PIRSR" id="PIRSR000390-1"/>
    </source>
</evidence>
<dbReference type="Proteomes" id="UP000242881">
    <property type="component" value="Unassembled WGS sequence"/>
</dbReference>
<dbReference type="Gene3D" id="3.90.1150.10">
    <property type="entry name" value="Aspartate Aminotransferase, domain 1"/>
    <property type="match status" value="1"/>
</dbReference>
<dbReference type="PANTHER" id="PTHR30244">
    <property type="entry name" value="TRANSAMINASE"/>
    <property type="match status" value="1"/>
</dbReference>
<comment type="caution">
    <text evidence="5">The sequence shown here is derived from an EMBL/GenBank/DDBJ whole genome shotgun (WGS) entry which is preliminary data.</text>
</comment>
<sequence>MYIPFHKAHITDEEINLVVDALRSGWITMGPKVMEFEKKFADFINRDSSKQINALLVNSCTAALHLALKAIGLKAGDEVILPTNTFIATAEVVTYFNAKPVLCDIDYDTMLMNVNKIEALITDKTKAIIPVHFAGQPCDMDQILDIARKYNLKVIEDAAHSFPAFYKDKPVGTIGDITCFSFYATKTLAMGEGGAITTDNEEYLKSIKINRLHGINRDAWDRYTMKGSWYYEVVDNGLKYNSTDINAAMGLAQLNKAEWMMKEREKIAKMYIDAFKDDERIGLPVLKDDRVSAWHLFVIKVKNRDHLIEKLKEVGVGTSVHFIPVHKHPYYRSNFGYKDADYPIANRVFELSLSLPIWPGMKDEEVEYVVDMVKRYA</sequence>
<dbReference type="InterPro" id="IPR015421">
    <property type="entry name" value="PyrdxlP-dep_Trfase_major"/>
</dbReference>
<evidence type="ECO:0000313" key="5">
    <source>
        <dbReference type="EMBL" id="PMP69499.1"/>
    </source>
</evidence>
<protein>
    <submittedName>
        <fullName evidence="5">UDP-4-amino-4, 6-dideoxy-N-acetyl-beta-L-altrosamine transaminase</fullName>
    </submittedName>
</protein>
<dbReference type="GO" id="GO:0030170">
    <property type="term" value="F:pyridoxal phosphate binding"/>
    <property type="evidence" value="ECO:0007669"/>
    <property type="project" value="TreeGrafter"/>
</dbReference>
<evidence type="ECO:0000256" key="3">
    <source>
        <dbReference type="PIRSR" id="PIRSR000390-2"/>
    </source>
</evidence>
<proteinExistence type="inferred from homology"/>
<dbReference type="InterPro" id="IPR015422">
    <property type="entry name" value="PyrdxlP-dep_Trfase_small"/>
</dbReference>
<dbReference type="EMBL" id="PNIN01000071">
    <property type="protein sequence ID" value="PMP69499.1"/>
    <property type="molecule type" value="Genomic_DNA"/>
</dbReference>
<organism evidence="5 6">
    <name type="scientific">Calditerrivibrio nitroreducens</name>
    <dbReference type="NCBI Taxonomy" id="477976"/>
    <lineage>
        <taxon>Bacteria</taxon>
        <taxon>Pseudomonadati</taxon>
        <taxon>Deferribacterota</taxon>
        <taxon>Deferribacteres</taxon>
        <taxon>Deferribacterales</taxon>
        <taxon>Calditerrivibrionaceae</taxon>
    </lineage>
</organism>
<reference evidence="5 6" key="1">
    <citation type="submission" date="2018-01" db="EMBL/GenBank/DDBJ databases">
        <title>Metagenomic assembled genomes from two thermal pools in the Uzon Caldera, Kamchatka, Russia.</title>
        <authorList>
            <person name="Wilkins L."/>
            <person name="Ettinger C."/>
        </authorList>
    </citation>
    <scope>NUCLEOTIDE SEQUENCE [LARGE SCALE GENOMIC DNA]</scope>
    <source>
        <strain evidence="5">ZAV-05</strain>
    </source>
</reference>